<comment type="caution">
    <text evidence="2">The sequence shown here is derived from an EMBL/GenBank/DDBJ whole genome shotgun (WGS) entry which is preliminary data.</text>
</comment>
<dbReference type="OrthoDB" id="6313756at2"/>
<evidence type="ECO:0000313" key="2">
    <source>
        <dbReference type="EMBL" id="KJZ08137.1"/>
    </source>
</evidence>
<keyword evidence="1" id="KW-0732">Signal</keyword>
<protein>
    <submittedName>
        <fullName evidence="2">Uncharacterized protein</fullName>
    </submittedName>
</protein>
<evidence type="ECO:0000256" key="1">
    <source>
        <dbReference type="SAM" id="SignalP"/>
    </source>
</evidence>
<proteinExistence type="predicted"/>
<dbReference type="RefSeq" id="WP_046005506.1">
    <property type="nucleotide sequence ID" value="NZ_JXYA01000028.1"/>
</dbReference>
<feature type="chain" id="PRO_5002475541" evidence="1">
    <location>
        <begin position="19"/>
        <end position="1446"/>
    </location>
</feature>
<dbReference type="PATRIC" id="fig|43658.5.peg.2843"/>
<gene>
    <name evidence="2" type="ORF">TW77_13465</name>
</gene>
<feature type="signal peptide" evidence="1">
    <location>
        <begin position="1"/>
        <end position="18"/>
    </location>
</feature>
<dbReference type="Proteomes" id="UP000033452">
    <property type="component" value="Unassembled WGS sequence"/>
</dbReference>
<name>A0A0F4QNC4_9GAMM</name>
<sequence>MPYLIVLILISLLLPVQAKPAALHSAPDWYAPGTLQLRHSAADINLEPRRSRFILLPAGNWMSLENSPHTVQVFQGQSPSAMQRVTRAELHCEQHQCQLPATATTRLLRFYNPTDEIQPVSAWQGQFHSHRDPFRIPVKLALPAMQVYEAQTHTTLYRLNDGQSVQLFFAKAIKLRLNARRILLSQAQPQAQRGIVTARLDDALISQLSLSDTPADEFTPQLRKHRLGHDITFDDDQVIGLSSSDYIAVPAGGYLRITAQGDTLLNLIQMERGLYDTDAAQTWPESLFNPYWTDNLQWQLEQVYQHHDISALQSANIARASALGRQRLSELQDTLATVRFLLPKKSEQPYTSHVSEQPVIHAYRPAIDRLYATVQDQTLHYHRVSGAVQFELPAQQRLSPRLRLYVRTASATELTLVIDSYRHTINLLPSEHFAMLSLPLPLDAEQLSVSVSDDGQVDLALRVRELQSLPNNALLYQRPGLLRDKSPAIAYRLEQQLQRLAHSYQQGLSRFSLTHTDHMHSPDSLSASHWHYRLGEAEMQVQQAPQQALPMLKALIDSPHKEVVIRAWQLRIAAFRALGERNTAERYLGALLSHPYQALQRYAAQQLLQHYQNTQAIHSIQGLCSLWYTALPDCRDALIDSFAELQQNLFALWLGHDLRNEDDTIQVLREQLGYTQPASDPPVLDYSVRHFGVSTVLSETSNTSAYPLADQPLTITAHQPMILKVSARAKAADTEQGQISWLHAHQGELRKIMPVFDDVPASSVLHIDDDNQPRLSIASSGYFNLRGGEQLTLSSTQLLLLQFDALPPTHSLTHGQNLAGALWQQDFMSLLYQTPVSSEQSVAAQRTLLLNALLRLESQSLSEHEFTALSAKLMQRSEVAPLDILYSRIQSFGHWQAFDTYQNYAGTQLVDLSALLKRSSAEQFSRHTSRNDALPGLILRPNHSLALDLRELAALQVRLVFHFSNAELLQLQERPQISIERAEGTINWPLDDTRSELGLTRADLDAGSLVVRWLNPFAAQLLSVEVEAYQQGRWQAIELAAEQLFYYGDEANPITAKLSKDAVLKLEYVEHNARREQSGFYPAGLITLAPQTASLARLYRWQLDPNRHKLAVAPPVVPYRVAEPELLYTQTEHSYHEPVMQANGNLTHVEGVMQYNRDGIYQSSEPLGSEHTLDLGIRLRNRYKQHWYRLESFFRLNNTSEPSFSINGLYDWLDDEDDWFAKAQWYNRWQESPQSRETHLTSQWTVAIGEIWREDQHWRHQWWWQPFYYYTSIDKAEYLADETISNAMFNFYRHNHSDGWRGGYRIRHQSRVDSQLSAQLTTTSNSDWTSLDVASLSGVWQQYYQGHIFSAGLSSSYVFADDHRPNATWQYLSTVSWQTLFDFTEHTGGWVSLSWTQDWFRNNHSVRLEVTLGNLQRSGFGPFAHDEIIFESLQLTHFLEQDLYGR</sequence>
<accession>A0A0F4QNC4</accession>
<keyword evidence="3" id="KW-1185">Reference proteome</keyword>
<dbReference type="EMBL" id="JXYA01000028">
    <property type="protein sequence ID" value="KJZ08137.1"/>
    <property type="molecule type" value="Genomic_DNA"/>
</dbReference>
<reference evidence="2 3" key="1">
    <citation type="journal article" date="2015" name="BMC Genomics">
        <title>Genome mining reveals unlocked bioactive potential of marine Gram-negative bacteria.</title>
        <authorList>
            <person name="Machado H."/>
            <person name="Sonnenschein E.C."/>
            <person name="Melchiorsen J."/>
            <person name="Gram L."/>
        </authorList>
    </citation>
    <scope>NUCLEOTIDE SEQUENCE [LARGE SCALE GENOMIC DNA]</scope>
    <source>
        <strain evidence="2 3">S2471</strain>
    </source>
</reference>
<evidence type="ECO:0000313" key="3">
    <source>
        <dbReference type="Proteomes" id="UP000033452"/>
    </source>
</evidence>
<organism evidence="2 3">
    <name type="scientific">Pseudoalteromonas rubra</name>
    <dbReference type="NCBI Taxonomy" id="43658"/>
    <lineage>
        <taxon>Bacteria</taxon>
        <taxon>Pseudomonadati</taxon>
        <taxon>Pseudomonadota</taxon>
        <taxon>Gammaproteobacteria</taxon>
        <taxon>Alteromonadales</taxon>
        <taxon>Pseudoalteromonadaceae</taxon>
        <taxon>Pseudoalteromonas</taxon>
    </lineage>
</organism>